<comment type="caution">
    <text evidence="2">The sequence shown here is derived from an EMBL/GenBank/DDBJ whole genome shotgun (WGS) entry which is preliminary data.</text>
</comment>
<evidence type="ECO:0000313" key="2">
    <source>
        <dbReference type="EMBL" id="MBT0768348.1"/>
    </source>
</evidence>
<proteinExistence type="predicted"/>
<dbReference type="Proteomes" id="UP001197247">
    <property type="component" value="Unassembled WGS sequence"/>
</dbReference>
<accession>A0ABS5TB92</accession>
<evidence type="ECO:0000256" key="1">
    <source>
        <dbReference type="SAM" id="MobiDB-lite"/>
    </source>
</evidence>
<reference evidence="2 3" key="1">
    <citation type="submission" date="2021-05" db="EMBL/GenBank/DDBJ databases">
        <title>Kineosporia and Streptomyces sp. nov. two new marine actinobacteria isolated from Coral.</title>
        <authorList>
            <person name="Buangrab K."/>
            <person name="Sutthacheep M."/>
            <person name="Yeemin T."/>
            <person name="Harunari E."/>
            <person name="Igarashi Y."/>
            <person name="Kanchanasin P."/>
            <person name="Tanasupawat S."/>
            <person name="Phongsopitanun W."/>
        </authorList>
    </citation>
    <scope>NUCLEOTIDE SEQUENCE [LARGE SCALE GENOMIC DNA]</scope>
    <source>
        <strain evidence="2 3">J2-2</strain>
    </source>
</reference>
<dbReference type="RefSeq" id="WP_214154647.1">
    <property type="nucleotide sequence ID" value="NZ_JAHBAY010000002.1"/>
</dbReference>
<keyword evidence="3" id="KW-1185">Reference proteome</keyword>
<name>A0ABS5TB92_9ACTN</name>
<protein>
    <submittedName>
        <fullName evidence="2">Uncharacterized protein</fullName>
    </submittedName>
</protein>
<feature type="region of interest" description="Disordered" evidence="1">
    <location>
        <begin position="60"/>
        <end position="81"/>
    </location>
</feature>
<gene>
    <name evidence="2" type="ORF">KIH74_05400</name>
</gene>
<dbReference type="EMBL" id="JAHBAY010000002">
    <property type="protein sequence ID" value="MBT0768348.1"/>
    <property type="molecule type" value="Genomic_DNA"/>
</dbReference>
<evidence type="ECO:0000313" key="3">
    <source>
        <dbReference type="Proteomes" id="UP001197247"/>
    </source>
</evidence>
<sequence>MKSSDLVHQRADRLDWLTVTPPRPDLGLGTDMVHAGSTVRVVVSGLRTRTKYVAFSSKTRTNASDPSIGGGADPPAVGSGRTDVNGRASIKITIAHDWCQDHLIEVKKKKGGNVAVQGADAWLTVVR</sequence>
<organism evidence="2 3">
    <name type="scientific">Kineosporia corallincola</name>
    <dbReference type="NCBI Taxonomy" id="2835133"/>
    <lineage>
        <taxon>Bacteria</taxon>
        <taxon>Bacillati</taxon>
        <taxon>Actinomycetota</taxon>
        <taxon>Actinomycetes</taxon>
        <taxon>Kineosporiales</taxon>
        <taxon>Kineosporiaceae</taxon>
        <taxon>Kineosporia</taxon>
    </lineage>
</organism>